<organism evidence="2 3">
    <name type="scientific">Beauveria bassiana</name>
    <name type="common">White muscardine disease fungus</name>
    <name type="synonym">Tritirachium shiotae</name>
    <dbReference type="NCBI Taxonomy" id="176275"/>
    <lineage>
        <taxon>Eukaryota</taxon>
        <taxon>Fungi</taxon>
        <taxon>Dikarya</taxon>
        <taxon>Ascomycota</taxon>
        <taxon>Pezizomycotina</taxon>
        <taxon>Sordariomycetes</taxon>
        <taxon>Hypocreomycetidae</taxon>
        <taxon>Hypocreales</taxon>
        <taxon>Cordycipitaceae</taxon>
        <taxon>Beauveria</taxon>
    </lineage>
</organism>
<protein>
    <submittedName>
        <fullName evidence="2">Uncharacterized protein</fullName>
    </submittedName>
</protein>
<name>A0A2N6NZL7_BEABA</name>
<dbReference type="EMBL" id="MRVG01000001">
    <property type="protein sequence ID" value="PMB72715.1"/>
    <property type="molecule type" value="Genomic_DNA"/>
</dbReference>
<sequence>MVKPTAPSKSIPIHTGIHTHGENGGHAMRATVATRIISSAEQDDNLPRVVQDLRLVDSSTYH</sequence>
<dbReference type="AlphaFoldDB" id="A0A2N6NZL7"/>
<comment type="caution">
    <text evidence="2">The sequence shown here is derived from an EMBL/GenBank/DDBJ whole genome shotgun (WGS) entry which is preliminary data.</text>
</comment>
<feature type="region of interest" description="Disordered" evidence="1">
    <location>
        <begin position="1"/>
        <end position="24"/>
    </location>
</feature>
<evidence type="ECO:0000256" key="1">
    <source>
        <dbReference type="SAM" id="MobiDB-lite"/>
    </source>
</evidence>
<proteinExistence type="predicted"/>
<evidence type="ECO:0000313" key="3">
    <source>
        <dbReference type="Proteomes" id="UP000235728"/>
    </source>
</evidence>
<accession>A0A2N6NZL7</accession>
<evidence type="ECO:0000313" key="2">
    <source>
        <dbReference type="EMBL" id="PMB72715.1"/>
    </source>
</evidence>
<gene>
    <name evidence="2" type="ORF">BM221_000132</name>
</gene>
<reference evidence="2 3" key="1">
    <citation type="journal article" date="2016" name="Appl. Microbiol. Biotechnol.">
        <title>Characterization of T-DNA insertion mutants with decreased virulence in the entomopathogenic fungus Beauveria bassiana JEF-007.</title>
        <authorList>
            <person name="Kim S."/>
            <person name="Lee S.J."/>
            <person name="Nai Y.S."/>
            <person name="Yu J.S."/>
            <person name="Lee M.R."/>
            <person name="Yang Y.T."/>
            <person name="Kim J.S."/>
        </authorList>
    </citation>
    <scope>NUCLEOTIDE SEQUENCE [LARGE SCALE GENOMIC DNA]</scope>
    <source>
        <strain evidence="2 3">JEF-007</strain>
    </source>
</reference>
<dbReference type="Proteomes" id="UP000235728">
    <property type="component" value="Unassembled WGS sequence"/>
</dbReference>